<comment type="caution">
    <text evidence="1">The sequence shown here is derived from an EMBL/GenBank/DDBJ whole genome shotgun (WGS) entry which is preliminary data.</text>
</comment>
<accession>A0ABT0D9W3</accession>
<dbReference type="EMBL" id="JALKCH010000004">
    <property type="protein sequence ID" value="MCK0196746.1"/>
    <property type="molecule type" value="Genomic_DNA"/>
</dbReference>
<reference evidence="1 2" key="1">
    <citation type="submission" date="2022-04" db="EMBL/GenBank/DDBJ databases">
        <authorList>
            <person name="Grouzdev D.S."/>
            <person name="Pantiukh K.S."/>
            <person name="Krutkina M.S."/>
        </authorList>
    </citation>
    <scope>NUCLEOTIDE SEQUENCE [LARGE SCALE GENOMIC DNA]</scope>
    <source>
        <strain evidence="1 2">6x-1</strain>
    </source>
</reference>
<organism evidence="1 2">
    <name type="scientific">Ancylobacter crimeensis</name>
    <dbReference type="NCBI Taxonomy" id="2579147"/>
    <lineage>
        <taxon>Bacteria</taxon>
        <taxon>Pseudomonadati</taxon>
        <taxon>Pseudomonadota</taxon>
        <taxon>Alphaproteobacteria</taxon>
        <taxon>Hyphomicrobiales</taxon>
        <taxon>Xanthobacteraceae</taxon>
        <taxon>Ancylobacter</taxon>
    </lineage>
</organism>
<evidence type="ECO:0000313" key="1">
    <source>
        <dbReference type="EMBL" id="MCK0196746.1"/>
    </source>
</evidence>
<protein>
    <submittedName>
        <fullName evidence="1">Uncharacterized protein</fullName>
    </submittedName>
</protein>
<dbReference type="RefSeq" id="WP_247028125.1">
    <property type="nucleotide sequence ID" value="NZ_JALKCH010000004.1"/>
</dbReference>
<name>A0ABT0D9W3_9HYPH</name>
<sequence>MTIKSNSCQMTVPCIDEPENYSEDEQLCGCLGAIEPWEHPDLLRAFRGMVDYHRWVEMRLIPIAFAWMEEHRAAMLERIPEDRRSDIGISVETAFQLIKKTEFWEETKKRIAEAPPAEEIHRNGKANPMWIEMSRKYLAAERELSPNLSWDLEI</sequence>
<gene>
    <name evidence="1" type="ORF">MWN34_07445</name>
</gene>
<dbReference type="Proteomes" id="UP001203284">
    <property type="component" value="Unassembled WGS sequence"/>
</dbReference>
<keyword evidence="2" id="KW-1185">Reference proteome</keyword>
<evidence type="ECO:0000313" key="2">
    <source>
        <dbReference type="Proteomes" id="UP001203284"/>
    </source>
</evidence>
<proteinExistence type="predicted"/>